<dbReference type="GO" id="GO:0005085">
    <property type="term" value="F:guanyl-nucleotide exchange factor activity"/>
    <property type="evidence" value="ECO:0007669"/>
    <property type="project" value="InterPro"/>
</dbReference>
<sequence>MLSLFCVYSIFSPPPINSLSAIYNYDSRREQELCLQVGDTVHILETFEDWYRGYTIRNKAQKGIFPASYIHLKEAKVEGTGQQEIVIPGDLPLVLELGATLREWAQIWHKLYVNNKTTLFRGVQQMAYSLIEYRSQIVSGTLPKDDLVELRKKVTAKIDYGNRILGLDLVVRDDAGNTLDPDCTSTVNLFRAFETASRSIDDRIQEEKAWTSCCLRLSDR</sequence>
<dbReference type="Pfam" id="PF16172">
    <property type="entry name" value="DOCK_N"/>
    <property type="match status" value="1"/>
</dbReference>
<evidence type="ECO:0000256" key="2">
    <source>
        <dbReference type="PROSITE-ProRule" id="PRU00192"/>
    </source>
</evidence>
<dbReference type="InterPro" id="IPR026791">
    <property type="entry name" value="DOCK"/>
</dbReference>
<dbReference type="PANTHER" id="PTHR45653">
    <property type="entry name" value="DEDICATOR OF CYTOKINESIS"/>
    <property type="match status" value="1"/>
</dbReference>
<accession>A0A060VPH4</accession>
<dbReference type="Proteomes" id="UP000193380">
    <property type="component" value="Unassembled WGS sequence"/>
</dbReference>
<dbReference type="GO" id="GO:0005737">
    <property type="term" value="C:cytoplasm"/>
    <property type="evidence" value="ECO:0007669"/>
    <property type="project" value="TreeGrafter"/>
</dbReference>
<reference evidence="4" key="2">
    <citation type="submission" date="2014-03" db="EMBL/GenBank/DDBJ databases">
        <authorList>
            <person name="Genoscope - CEA"/>
        </authorList>
    </citation>
    <scope>NUCLEOTIDE SEQUENCE</scope>
</reference>
<dbReference type="Pfam" id="PF00018">
    <property type="entry name" value="SH3_1"/>
    <property type="match status" value="1"/>
</dbReference>
<evidence type="ECO:0000259" key="3">
    <source>
        <dbReference type="PROSITE" id="PS50002"/>
    </source>
</evidence>
<dbReference type="InterPro" id="IPR001452">
    <property type="entry name" value="SH3_domain"/>
</dbReference>
<name>A0A060VPH4_ONCMY</name>
<organism evidence="4 5">
    <name type="scientific">Oncorhynchus mykiss</name>
    <name type="common">Rainbow trout</name>
    <name type="synonym">Salmo gairdneri</name>
    <dbReference type="NCBI Taxonomy" id="8022"/>
    <lineage>
        <taxon>Eukaryota</taxon>
        <taxon>Metazoa</taxon>
        <taxon>Chordata</taxon>
        <taxon>Craniata</taxon>
        <taxon>Vertebrata</taxon>
        <taxon>Euteleostomi</taxon>
        <taxon>Actinopterygii</taxon>
        <taxon>Neopterygii</taxon>
        <taxon>Teleostei</taxon>
        <taxon>Protacanthopterygii</taxon>
        <taxon>Salmoniformes</taxon>
        <taxon>Salmonidae</taxon>
        <taxon>Salmoninae</taxon>
        <taxon>Oncorhynchus</taxon>
    </lineage>
</organism>
<evidence type="ECO:0000313" key="4">
    <source>
        <dbReference type="EMBL" id="CDQ56727.1"/>
    </source>
</evidence>
<dbReference type="GO" id="GO:0016477">
    <property type="term" value="P:cell migration"/>
    <property type="evidence" value="ECO:0007669"/>
    <property type="project" value="TreeGrafter"/>
</dbReference>
<gene>
    <name evidence="4" type="ORF">GSONMT00064927001</name>
</gene>
<proteinExistence type="predicted"/>
<dbReference type="GO" id="GO:0007264">
    <property type="term" value="P:small GTPase-mediated signal transduction"/>
    <property type="evidence" value="ECO:0007669"/>
    <property type="project" value="InterPro"/>
</dbReference>
<dbReference type="SMART" id="SM00326">
    <property type="entry name" value="SH3"/>
    <property type="match status" value="1"/>
</dbReference>
<dbReference type="Gene3D" id="2.30.30.40">
    <property type="entry name" value="SH3 Domains"/>
    <property type="match status" value="1"/>
</dbReference>
<dbReference type="InterPro" id="IPR042455">
    <property type="entry name" value="DOCK_N_sub1"/>
</dbReference>
<dbReference type="FunFam" id="1.20.1270.350:FF:000001">
    <property type="entry name" value="dedicator of cytokinesis protein 4"/>
    <property type="match status" value="1"/>
</dbReference>
<dbReference type="AlphaFoldDB" id="A0A060VPH4"/>
<dbReference type="STRING" id="8022.A0A060VPH4"/>
<protein>
    <recommendedName>
        <fullName evidence="3">SH3 domain-containing protein</fullName>
    </recommendedName>
</protein>
<feature type="domain" description="SH3" evidence="3">
    <location>
        <begin position="14"/>
        <end position="75"/>
    </location>
</feature>
<dbReference type="SUPFAM" id="SSF50044">
    <property type="entry name" value="SH3-domain"/>
    <property type="match status" value="1"/>
</dbReference>
<evidence type="ECO:0000313" key="5">
    <source>
        <dbReference type="Proteomes" id="UP000193380"/>
    </source>
</evidence>
<dbReference type="PANTHER" id="PTHR45653:SF3">
    <property type="entry name" value="DEDICATOR OF CYTOKINESIS PROTEIN 5"/>
    <property type="match status" value="1"/>
</dbReference>
<evidence type="ECO:0000256" key="1">
    <source>
        <dbReference type="ARBA" id="ARBA00022443"/>
    </source>
</evidence>
<dbReference type="GO" id="GO:0031267">
    <property type="term" value="F:small GTPase binding"/>
    <property type="evidence" value="ECO:0007669"/>
    <property type="project" value="TreeGrafter"/>
</dbReference>
<dbReference type="InterPro" id="IPR032376">
    <property type="entry name" value="DOCK_N"/>
</dbReference>
<dbReference type="Gene3D" id="1.20.1270.350">
    <property type="entry name" value="Dedicator of cytokinesis N-terminal subdomain"/>
    <property type="match status" value="1"/>
</dbReference>
<dbReference type="InterPro" id="IPR036028">
    <property type="entry name" value="SH3-like_dom_sf"/>
</dbReference>
<dbReference type="GO" id="GO:0007520">
    <property type="term" value="P:myoblast fusion"/>
    <property type="evidence" value="ECO:0007669"/>
    <property type="project" value="TreeGrafter"/>
</dbReference>
<dbReference type="PROSITE" id="PS50002">
    <property type="entry name" value="SH3"/>
    <property type="match status" value="1"/>
</dbReference>
<reference evidence="4" key="1">
    <citation type="journal article" date="2014" name="Nat. Commun.">
        <title>The rainbow trout genome provides novel insights into evolution after whole-genome duplication in vertebrates.</title>
        <authorList>
            <person name="Berthelot C."/>
            <person name="Brunet F."/>
            <person name="Chalopin D."/>
            <person name="Juanchich A."/>
            <person name="Bernard M."/>
            <person name="Noel B."/>
            <person name="Bento P."/>
            <person name="Da Silva C."/>
            <person name="Labadie K."/>
            <person name="Alberti A."/>
            <person name="Aury J.M."/>
            <person name="Louis A."/>
            <person name="Dehais P."/>
            <person name="Bardou P."/>
            <person name="Montfort J."/>
            <person name="Klopp C."/>
            <person name="Cabau C."/>
            <person name="Gaspin C."/>
            <person name="Thorgaard G.H."/>
            <person name="Boussaha M."/>
            <person name="Quillet E."/>
            <person name="Guyomard R."/>
            <person name="Galiana D."/>
            <person name="Bobe J."/>
            <person name="Volff J.N."/>
            <person name="Genet C."/>
            <person name="Wincker P."/>
            <person name="Jaillon O."/>
            <person name="Roest Crollius H."/>
            <person name="Guiguen Y."/>
        </authorList>
    </citation>
    <scope>NUCLEOTIDE SEQUENCE [LARGE SCALE GENOMIC DNA]</scope>
</reference>
<keyword evidence="1 2" id="KW-0728">SH3 domain</keyword>
<dbReference type="GO" id="GO:0005886">
    <property type="term" value="C:plasma membrane"/>
    <property type="evidence" value="ECO:0007669"/>
    <property type="project" value="TreeGrafter"/>
</dbReference>
<dbReference type="PaxDb" id="8022-A0A060VPH4"/>
<dbReference type="EMBL" id="FR904268">
    <property type="protein sequence ID" value="CDQ56727.1"/>
    <property type="molecule type" value="Genomic_DNA"/>
</dbReference>